<dbReference type="Proteomes" id="UP000015001">
    <property type="component" value="Unassembled WGS sequence"/>
</dbReference>
<accession>S4MZZ8</accession>
<sequence length="48" mass="5068">MVGPADRGHGRSAATPYRPKDTPSVSMSVVVGAGHLDDHRLTLVSHCK</sequence>
<comment type="caution">
    <text evidence="2">The sequence shown here is derived from an EMBL/GenBank/DDBJ whole genome shotgun (WGS) entry which is preliminary data.</text>
</comment>
<evidence type="ECO:0000313" key="3">
    <source>
        <dbReference type="Proteomes" id="UP000015001"/>
    </source>
</evidence>
<dbReference type="PATRIC" id="fig|1283301.3.peg.3286"/>
<organism evidence="2 3">
    <name type="scientific">Streptomyces afghaniensis 772</name>
    <dbReference type="NCBI Taxonomy" id="1283301"/>
    <lineage>
        <taxon>Bacteria</taxon>
        <taxon>Bacillati</taxon>
        <taxon>Actinomycetota</taxon>
        <taxon>Actinomycetes</taxon>
        <taxon>Kitasatosporales</taxon>
        <taxon>Streptomycetaceae</taxon>
        <taxon>Streptomyces</taxon>
    </lineage>
</organism>
<gene>
    <name evidence="2" type="ORF">STAFG_3315</name>
</gene>
<dbReference type="EMBL" id="AOPY01001412">
    <property type="protein sequence ID" value="EPJ39607.1"/>
    <property type="molecule type" value="Genomic_DNA"/>
</dbReference>
<dbReference type="HOGENOM" id="CLU_3158074_0_0_11"/>
<evidence type="ECO:0000256" key="1">
    <source>
        <dbReference type="SAM" id="MobiDB-lite"/>
    </source>
</evidence>
<protein>
    <submittedName>
        <fullName evidence="2">Uncharacterized protein</fullName>
    </submittedName>
</protein>
<keyword evidence="3" id="KW-1185">Reference proteome</keyword>
<dbReference type="AlphaFoldDB" id="S4MZZ8"/>
<feature type="region of interest" description="Disordered" evidence="1">
    <location>
        <begin position="1"/>
        <end position="25"/>
    </location>
</feature>
<proteinExistence type="predicted"/>
<evidence type="ECO:0000313" key="2">
    <source>
        <dbReference type="EMBL" id="EPJ39607.1"/>
    </source>
</evidence>
<reference evidence="2 3" key="1">
    <citation type="submission" date="2013-02" db="EMBL/GenBank/DDBJ databases">
        <title>Draft Genome Sequence of Streptomyces afghaniensis, Which Produces Compounds of the Julimycin B-Complex.</title>
        <authorList>
            <person name="Gruening B.A."/>
            <person name="Praeg A."/>
            <person name="Erxleben A."/>
            <person name="Guenther S."/>
            <person name="Fiedler H.-P."/>
            <person name="Goodfellow M."/>
            <person name="Mueller M."/>
        </authorList>
    </citation>
    <scope>NUCLEOTIDE SEQUENCE [LARGE SCALE GENOMIC DNA]</scope>
    <source>
        <strain evidence="2 3">772</strain>
    </source>
</reference>
<name>S4MZZ8_9ACTN</name>